<organism evidence="1">
    <name type="scientific">Opuntia streptacantha</name>
    <name type="common">Prickly pear cactus</name>
    <name type="synonym">Opuntia cardona</name>
    <dbReference type="NCBI Taxonomy" id="393608"/>
    <lineage>
        <taxon>Eukaryota</taxon>
        <taxon>Viridiplantae</taxon>
        <taxon>Streptophyta</taxon>
        <taxon>Embryophyta</taxon>
        <taxon>Tracheophyta</taxon>
        <taxon>Spermatophyta</taxon>
        <taxon>Magnoliopsida</taxon>
        <taxon>eudicotyledons</taxon>
        <taxon>Gunneridae</taxon>
        <taxon>Pentapetalae</taxon>
        <taxon>Caryophyllales</taxon>
        <taxon>Cactineae</taxon>
        <taxon>Cactaceae</taxon>
        <taxon>Opuntioideae</taxon>
        <taxon>Opuntia</taxon>
    </lineage>
</organism>
<evidence type="ECO:0000313" key="1">
    <source>
        <dbReference type="EMBL" id="MBA4619549.1"/>
    </source>
</evidence>
<reference evidence="1" key="2">
    <citation type="submission" date="2020-07" db="EMBL/GenBank/DDBJ databases">
        <authorList>
            <person name="Vera ALvarez R."/>
            <person name="Arias-Moreno D.M."/>
            <person name="Jimenez-Jacinto V."/>
            <person name="Jimenez-Bremont J.F."/>
            <person name="Swaminathan K."/>
            <person name="Moose S.P."/>
            <person name="Guerrero-Gonzalez M.L."/>
            <person name="Marino-Ramirez L."/>
            <person name="Landsman D."/>
            <person name="Rodriguez-Kessler M."/>
            <person name="Delgado-Sanchez P."/>
        </authorList>
    </citation>
    <scope>NUCLEOTIDE SEQUENCE</scope>
    <source>
        <tissue evidence="1">Cladode</tissue>
    </source>
</reference>
<reference evidence="1" key="1">
    <citation type="journal article" date="2013" name="J. Plant Res.">
        <title>Effect of fungi and light on seed germination of three Opuntia species from semiarid lands of central Mexico.</title>
        <authorList>
            <person name="Delgado-Sanchez P."/>
            <person name="Jimenez-Bremont J.F."/>
            <person name="Guerrero-Gonzalez Mde L."/>
            <person name="Flores J."/>
        </authorList>
    </citation>
    <scope>NUCLEOTIDE SEQUENCE</scope>
    <source>
        <tissue evidence="1">Cladode</tissue>
    </source>
</reference>
<dbReference type="EMBL" id="GISG01025965">
    <property type="protein sequence ID" value="MBA4619549.1"/>
    <property type="molecule type" value="Transcribed_RNA"/>
</dbReference>
<protein>
    <submittedName>
        <fullName evidence="1">Uncharacterized protein</fullName>
    </submittedName>
</protein>
<dbReference type="AlphaFoldDB" id="A0A7C9CS44"/>
<name>A0A7C9CS44_OPUST</name>
<proteinExistence type="predicted"/>
<sequence>MRNLVSDVMFLSCEVIRDAMGNGLNKHLNNEKLKRLKSIWLIYESRRSLVCPNFNSEALQVLKLRSLNQCVLVHSNYANMCLLIVNIIHIWVYPLHWYPKLLDNFILDAPRSGEALHGADMPCSTEYGYGF</sequence>
<accession>A0A7C9CS44</accession>